<evidence type="ECO:0000256" key="1">
    <source>
        <dbReference type="SAM" id="MobiDB-lite"/>
    </source>
</evidence>
<dbReference type="Proteomes" id="UP000315295">
    <property type="component" value="Unassembled WGS sequence"/>
</dbReference>
<reference evidence="2 3" key="1">
    <citation type="journal article" date="2019" name="G3 (Bethesda)">
        <title>Sequencing of a Wild Apple (Malus baccata) Genome Unravels the Differences Between Cultivated and Wild Apple Species Regarding Disease Resistance and Cold Tolerance.</title>
        <authorList>
            <person name="Chen X."/>
        </authorList>
    </citation>
    <scope>NUCLEOTIDE SEQUENCE [LARGE SCALE GENOMIC DNA]</scope>
    <source>
        <strain evidence="3">cv. Shandingzi</strain>
        <tissue evidence="2">Leaves</tissue>
    </source>
</reference>
<dbReference type="EMBL" id="VIEB01000806">
    <property type="protein sequence ID" value="TQD80490.1"/>
    <property type="molecule type" value="Genomic_DNA"/>
</dbReference>
<protein>
    <submittedName>
        <fullName evidence="2">Uncharacterized protein</fullName>
    </submittedName>
</protein>
<accession>A0A540L208</accession>
<keyword evidence="3" id="KW-1185">Reference proteome</keyword>
<sequence>MNSQPPLLIHEDGNAEDASTVVGCNTSDSNEVVARSVDSKQPDVGPGDAVKEVCKETNNKDKVVKLLREEIDALKSKIVELEAKCSDRGHSPGLHQVGSPLGVFLALRNIRIGIGNGR</sequence>
<organism evidence="2 3">
    <name type="scientific">Malus baccata</name>
    <name type="common">Siberian crab apple</name>
    <name type="synonym">Pyrus baccata</name>
    <dbReference type="NCBI Taxonomy" id="106549"/>
    <lineage>
        <taxon>Eukaryota</taxon>
        <taxon>Viridiplantae</taxon>
        <taxon>Streptophyta</taxon>
        <taxon>Embryophyta</taxon>
        <taxon>Tracheophyta</taxon>
        <taxon>Spermatophyta</taxon>
        <taxon>Magnoliopsida</taxon>
        <taxon>eudicotyledons</taxon>
        <taxon>Gunneridae</taxon>
        <taxon>Pentapetalae</taxon>
        <taxon>rosids</taxon>
        <taxon>fabids</taxon>
        <taxon>Rosales</taxon>
        <taxon>Rosaceae</taxon>
        <taxon>Amygdaloideae</taxon>
        <taxon>Maleae</taxon>
        <taxon>Malus</taxon>
    </lineage>
</organism>
<proteinExistence type="predicted"/>
<dbReference type="STRING" id="106549.A0A540L208"/>
<dbReference type="AlphaFoldDB" id="A0A540L208"/>
<name>A0A540L208_MALBA</name>
<feature type="region of interest" description="Disordered" evidence="1">
    <location>
        <begin position="1"/>
        <end position="20"/>
    </location>
</feature>
<gene>
    <name evidence="2" type="ORF">C1H46_033953</name>
</gene>
<evidence type="ECO:0000313" key="3">
    <source>
        <dbReference type="Proteomes" id="UP000315295"/>
    </source>
</evidence>
<comment type="caution">
    <text evidence="2">The sequence shown here is derived from an EMBL/GenBank/DDBJ whole genome shotgun (WGS) entry which is preliminary data.</text>
</comment>
<evidence type="ECO:0000313" key="2">
    <source>
        <dbReference type="EMBL" id="TQD80490.1"/>
    </source>
</evidence>